<dbReference type="SUPFAM" id="SSF55874">
    <property type="entry name" value="ATPase domain of HSP90 chaperone/DNA topoisomerase II/histidine kinase"/>
    <property type="match status" value="1"/>
</dbReference>
<evidence type="ECO:0000313" key="7">
    <source>
        <dbReference type="Proteomes" id="UP001139012"/>
    </source>
</evidence>
<feature type="domain" description="Histidine kinase" evidence="4">
    <location>
        <begin position="1"/>
        <end position="97"/>
    </location>
</feature>
<dbReference type="Proteomes" id="UP001139012">
    <property type="component" value="Unassembled WGS sequence"/>
</dbReference>
<proteinExistence type="predicted"/>
<comment type="catalytic activity">
    <reaction evidence="1">
        <text>ATP + protein L-histidine = ADP + protein N-phospho-L-histidine.</text>
        <dbReference type="EC" id="2.7.13.3"/>
    </reaction>
</comment>
<dbReference type="PROSITE" id="PS50109">
    <property type="entry name" value="HIS_KIN"/>
    <property type="match status" value="1"/>
</dbReference>
<dbReference type="InterPro" id="IPR004358">
    <property type="entry name" value="Sig_transdc_His_kin-like_C"/>
</dbReference>
<dbReference type="SMART" id="SM00387">
    <property type="entry name" value="HATPase_c"/>
    <property type="match status" value="1"/>
</dbReference>
<dbReference type="RefSeq" id="WP_237869847.1">
    <property type="nucleotide sequence ID" value="NZ_JAKLTY010000002.1"/>
</dbReference>
<dbReference type="PANTHER" id="PTHR43065">
    <property type="entry name" value="SENSOR HISTIDINE KINASE"/>
    <property type="match status" value="1"/>
</dbReference>
<evidence type="ECO:0000259" key="4">
    <source>
        <dbReference type="PROSITE" id="PS50109"/>
    </source>
</evidence>
<protein>
    <recommendedName>
        <fullName evidence="2">histidine kinase</fullName>
        <ecNumber evidence="2">2.7.13.3</ecNumber>
    </recommendedName>
</protein>
<evidence type="ECO:0000256" key="1">
    <source>
        <dbReference type="ARBA" id="ARBA00000085"/>
    </source>
</evidence>
<sequence length="139" mass="15116">MTHAFSGGGTGKIDVSLRAAGHGHIELLFADDGCGMAPDVDRRAFDPFFTTRRHDGASGLGLHIVHSIVVDRLGGQLRLESKPGEGSRFQLVLPKRRPIGDPGRADRAPRSAASGLLCREQHCRDRDGKAHRRYGRNGR</sequence>
<feature type="region of interest" description="Disordered" evidence="3">
    <location>
        <begin position="95"/>
        <end position="119"/>
    </location>
</feature>
<reference evidence="5" key="1">
    <citation type="submission" date="2022-01" db="EMBL/GenBank/DDBJ databases">
        <title>Genome sequnece data of strain Bradyrhizobium sp. nov.</title>
        <authorList>
            <person name="Zhang J."/>
        </authorList>
    </citation>
    <scope>NUCLEOTIDE SEQUENCE</scope>
    <source>
        <strain evidence="6">WYCCWR 12774</strain>
        <strain evidence="5">WYCCWR 13023</strain>
    </source>
</reference>
<dbReference type="Pfam" id="PF02518">
    <property type="entry name" value="HATPase_c"/>
    <property type="match status" value="1"/>
</dbReference>
<dbReference type="InterPro" id="IPR005467">
    <property type="entry name" value="His_kinase_dom"/>
</dbReference>
<accession>A0A9X1R6L7</accession>
<evidence type="ECO:0000313" key="8">
    <source>
        <dbReference type="Proteomes" id="UP001139054"/>
    </source>
</evidence>
<evidence type="ECO:0000256" key="2">
    <source>
        <dbReference type="ARBA" id="ARBA00012438"/>
    </source>
</evidence>
<evidence type="ECO:0000313" key="6">
    <source>
        <dbReference type="EMBL" id="MCG2666831.1"/>
    </source>
</evidence>
<dbReference type="AlphaFoldDB" id="A0A9X1R6L7"/>
<dbReference type="EC" id="2.7.13.3" evidence="2"/>
<keyword evidence="5" id="KW-0547">Nucleotide-binding</keyword>
<dbReference type="GO" id="GO:0005524">
    <property type="term" value="F:ATP binding"/>
    <property type="evidence" value="ECO:0007669"/>
    <property type="project" value="UniProtKB-KW"/>
</dbReference>
<dbReference type="GO" id="GO:0004673">
    <property type="term" value="F:protein histidine kinase activity"/>
    <property type="evidence" value="ECO:0007669"/>
    <property type="project" value="UniProtKB-EC"/>
</dbReference>
<name>A0A9X1R6L7_9BRAD</name>
<dbReference type="EMBL" id="JAKLTY010000002">
    <property type="protein sequence ID" value="MCG2625818.1"/>
    <property type="molecule type" value="Genomic_DNA"/>
</dbReference>
<dbReference type="Proteomes" id="UP001139054">
    <property type="component" value="Unassembled WGS sequence"/>
</dbReference>
<dbReference type="Gene3D" id="3.30.565.10">
    <property type="entry name" value="Histidine kinase-like ATPase, C-terminal domain"/>
    <property type="match status" value="1"/>
</dbReference>
<evidence type="ECO:0000313" key="5">
    <source>
        <dbReference type="EMBL" id="MCG2625818.1"/>
    </source>
</evidence>
<dbReference type="EMBL" id="JAKLUA010000001">
    <property type="protein sequence ID" value="MCG2666831.1"/>
    <property type="molecule type" value="Genomic_DNA"/>
</dbReference>
<dbReference type="InterPro" id="IPR036890">
    <property type="entry name" value="HATPase_C_sf"/>
</dbReference>
<comment type="caution">
    <text evidence="5">The sequence shown here is derived from an EMBL/GenBank/DDBJ whole genome shotgun (WGS) entry which is preliminary data.</text>
</comment>
<keyword evidence="7" id="KW-1185">Reference proteome</keyword>
<dbReference type="PRINTS" id="PR00344">
    <property type="entry name" value="BCTRLSENSOR"/>
</dbReference>
<dbReference type="InterPro" id="IPR003594">
    <property type="entry name" value="HATPase_dom"/>
</dbReference>
<gene>
    <name evidence="6" type="ORF">L6637_07710</name>
    <name evidence="5" type="ORF">L6654_04195</name>
</gene>
<keyword evidence="5" id="KW-0067">ATP-binding</keyword>
<organism evidence="5 8">
    <name type="scientific">Bradyrhizobium zhengyangense</name>
    <dbReference type="NCBI Taxonomy" id="2911009"/>
    <lineage>
        <taxon>Bacteria</taxon>
        <taxon>Pseudomonadati</taxon>
        <taxon>Pseudomonadota</taxon>
        <taxon>Alphaproteobacteria</taxon>
        <taxon>Hyphomicrobiales</taxon>
        <taxon>Nitrobacteraceae</taxon>
        <taxon>Bradyrhizobium</taxon>
    </lineage>
</organism>
<evidence type="ECO:0000256" key="3">
    <source>
        <dbReference type="SAM" id="MobiDB-lite"/>
    </source>
</evidence>
<dbReference type="PANTHER" id="PTHR43065:SF42">
    <property type="entry name" value="TWO-COMPONENT SENSOR PPRA"/>
    <property type="match status" value="1"/>
</dbReference>